<comment type="similarity">
    <text evidence="2">Belongs to the IML1 family.</text>
</comment>
<dbReference type="Pfam" id="PF19418">
    <property type="entry name" value="DEPDC5_CTD"/>
    <property type="match status" value="1"/>
</dbReference>
<dbReference type="SUPFAM" id="SSF46785">
    <property type="entry name" value="Winged helix' DNA-binding domain"/>
    <property type="match status" value="1"/>
</dbReference>
<organism evidence="7 8">
    <name type="scientific">Malassezia cuniculi</name>
    <dbReference type="NCBI Taxonomy" id="948313"/>
    <lineage>
        <taxon>Eukaryota</taxon>
        <taxon>Fungi</taxon>
        <taxon>Dikarya</taxon>
        <taxon>Basidiomycota</taxon>
        <taxon>Ustilaginomycotina</taxon>
        <taxon>Malasseziomycetes</taxon>
        <taxon>Malasseziales</taxon>
        <taxon>Malasseziaceae</taxon>
        <taxon>Malassezia</taxon>
    </lineage>
</organism>
<evidence type="ECO:0000313" key="8">
    <source>
        <dbReference type="Proteomes" id="UP001219933"/>
    </source>
</evidence>
<evidence type="ECO:0000256" key="5">
    <source>
        <dbReference type="SAM" id="MobiDB-lite"/>
    </source>
</evidence>
<dbReference type="SMART" id="SM00049">
    <property type="entry name" value="DEP"/>
    <property type="match status" value="1"/>
</dbReference>
<keyword evidence="8" id="KW-1185">Reference proteome</keyword>
<dbReference type="InterPro" id="IPR000591">
    <property type="entry name" value="DEP_dom"/>
</dbReference>
<evidence type="ECO:0000256" key="3">
    <source>
        <dbReference type="ARBA" id="ARBA00018529"/>
    </source>
</evidence>
<dbReference type="PANTHER" id="PTHR13179:SF8">
    <property type="entry name" value="GATOR COMPLEX PROTEIN DEPDC5"/>
    <property type="match status" value="1"/>
</dbReference>
<evidence type="ECO:0000256" key="4">
    <source>
        <dbReference type="ARBA" id="ARBA00021881"/>
    </source>
</evidence>
<dbReference type="Pfam" id="PF12257">
    <property type="entry name" value="IML1"/>
    <property type="match status" value="1"/>
</dbReference>
<evidence type="ECO:0000259" key="6">
    <source>
        <dbReference type="PROSITE" id="PS50186"/>
    </source>
</evidence>
<protein>
    <recommendedName>
        <fullName evidence="3">Vacuolar membrane-associated protein IML1</fullName>
    </recommendedName>
    <alternativeName>
        <fullName evidence="4">Vacuolar membrane-associated protein iml1</fullName>
    </alternativeName>
</protein>
<name>A0AAF0EPH9_9BASI</name>
<proteinExistence type="inferred from homology"/>
<feature type="region of interest" description="Disordered" evidence="5">
    <location>
        <begin position="659"/>
        <end position="680"/>
    </location>
</feature>
<comment type="subcellular location">
    <subcellularLocation>
        <location evidence="1">Vacuole membrane</location>
        <topology evidence="1">Peripheral membrane protein</topology>
    </subcellularLocation>
</comment>
<dbReference type="GO" id="GO:1904262">
    <property type="term" value="P:negative regulation of TORC1 signaling"/>
    <property type="evidence" value="ECO:0007669"/>
    <property type="project" value="TreeGrafter"/>
</dbReference>
<dbReference type="InterPro" id="IPR036390">
    <property type="entry name" value="WH_DNA-bd_sf"/>
</dbReference>
<gene>
    <name evidence="7" type="primary">IML1</name>
    <name evidence="7" type="ORF">MCUN1_001028</name>
</gene>
<evidence type="ECO:0000256" key="2">
    <source>
        <dbReference type="ARBA" id="ARBA00005643"/>
    </source>
</evidence>
<dbReference type="Gene3D" id="1.10.10.10">
    <property type="entry name" value="Winged helix-like DNA-binding domain superfamily/Winged helix DNA-binding domain"/>
    <property type="match status" value="1"/>
</dbReference>
<dbReference type="GO" id="GO:0005774">
    <property type="term" value="C:vacuolar membrane"/>
    <property type="evidence" value="ECO:0007669"/>
    <property type="project" value="UniProtKB-SubCell"/>
</dbReference>
<feature type="compositionally biased region" description="Low complexity" evidence="5">
    <location>
        <begin position="721"/>
        <end position="731"/>
    </location>
</feature>
<dbReference type="PANTHER" id="PTHR13179">
    <property type="entry name" value="DEP DOMAIN CONTAINING PROTEIN 5"/>
    <property type="match status" value="1"/>
</dbReference>
<dbReference type="PROSITE" id="PS50186">
    <property type="entry name" value="DEP"/>
    <property type="match status" value="1"/>
</dbReference>
<evidence type="ECO:0000256" key="1">
    <source>
        <dbReference type="ARBA" id="ARBA00004148"/>
    </source>
</evidence>
<feature type="domain" description="DEP" evidence="6">
    <location>
        <begin position="1120"/>
        <end position="1195"/>
    </location>
</feature>
<feature type="region of interest" description="Disordered" evidence="5">
    <location>
        <begin position="754"/>
        <end position="773"/>
    </location>
</feature>
<dbReference type="InterPro" id="IPR048255">
    <property type="entry name" value="IML1_N"/>
</dbReference>
<dbReference type="GO" id="GO:0035556">
    <property type="term" value="P:intracellular signal transduction"/>
    <property type="evidence" value="ECO:0007669"/>
    <property type="project" value="InterPro"/>
</dbReference>
<feature type="compositionally biased region" description="Low complexity" evidence="5">
    <location>
        <begin position="659"/>
        <end position="674"/>
    </location>
</feature>
<dbReference type="GO" id="GO:0005096">
    <property type="term" value="F:GTPase activator activity"/>
    <property type="evidence" value="ECO:0007669"/>
    <property type="project" value="InterPro"/>
</dbReference>
<dbReference type="InterPro" id="IPR027244">
    <property type="entry name" value="IML1"/>
</dbReference>
<dbReference type="GO" id="GO:1990130">
    <property type="term" value="C:GATOR1 complex"/>
    <property type="evidence" value="ECO:0007669"/>
    <property type="project" value="TreeGrafter"/>
</dbReference>
<dbReference type="EMBL" id="CP119878">
    <property type="protein sequence ID" value="WFD34191.1"/>
    <property type="molecule type" value="Genomic_DNA"/>
</dbReference>
<accession>A0AAF0EPH9</accession>
<dbReference type="InterPro" id="IPR036388">
    <property type="entry name" value="WH-like_DNA-bd_sf"/>
</dbReference>
<dbReference type="Proteomes" id="UP001219933">
    <property type="component" value="Chromosome 2"/>
</dbReference>
<dbReference type="Pfam" id="PF00610">
    <property type="entry name" value="DEP"/>
    <property type="match status" value="1"/>
</dbReference>
<reference evidence="7" key="1">
    <citation type="submission" date="2023-03" db="EMBL/GenBank/DDBJ databases">
        <title>Mating type loci evolution in Malassezia.</title>
        <authorList>
            <person name="Coelho M.A."/>
        </authorList>
    </citation>
    <scope>NUCLEOTIDE SEQUENCE</scope>
    <source>
        <strain evidence="7">CBS 11721</strain>
    </source>
</reference>
<dbReference type="GO" id="GO:0010508">
    <property type="term" value="P:positive regulation of autophagy"/>
    <property type="evidence" value="ECO:0007669"/>
    <property type="project" value="TreeGrafter"/>
</dbReference>
<evidence type="ECO:0000313" key="7">
    <source>
        <dbReference type="EMBL" id="WFD34191.1"/>
    </source>
</evidence>
<feature type="region of interest" description="Disordered" evidence="5">
    <location>
        <begin position="718"/>
        <end position="745"/>
    </location>
</feature>
<sequence>MRPKPSSRAASRAPSGCAGAAHDGINSRALVLWTHTPPNFSKSAIVLNPTVSLPEVTDSELLQVSSGAAWAEGKTAPVLVFTPAQASIDSAMIEKQQHQLHLSIATRVAALAGLSNRQSVVLSRTPRSLHTISHVELYFKDQFLGRDDMWRLATSLQDQCVFVGHKVNLASGVRATIGRIFVRDKRVLSGYVAPSTKTIFRSESAKYTIFIQMAREMWEFDESGELYYEKLIHGFLPELYSKWQKIGTNHVVSIVLFARVFYEESERNLSTLPIERDARGRKYQDFYKVILDLESNFCLRTVLRLLKEEYFRFRHDILFVPGNPGSARLGARFSDLGAMRFNDHRDRIRQGKFAYAHEGNILETINMALNQFENQHIDRDLTRTGVEVMIVTAGTGHFAVDSTLLRLTTQRVADMGVALDLVCLTNMPLHLVPLFYEFGQSPDASYNSKYTVPFWINCSFYNIEQDRWLRSDRFVPRCRMHGVYVTDAGREKLRISVPHLGSVPPQNATERREMYERFDHDLFTVRAPGSPPQTRAQTTVESAMISLAAVQPAWGAPSVVATPKSEYSPTVVTPSGSSAITATLPTIPPTATGDGLARATTDTPSAVHSLANSSMSFSEESMMRSVTLSSIDSSTSRVSRVPHLENVGKAPALVARTIAGAESRSRSSSPAAVARHPERMERTRTGFFDGVWNAIIPRGRPITKPITASHASRLIQKALESRSSSQNSRSASEPEVWPGSSPALPERAKRVLSDLNDRTAGNSRQLSYEEDNSQMVAARTPINPCSTKPHAGAENESIVLRWQQLFPESHHEHLIKWWSMTSPACLPLTTLYMPNSHELSTQWQEYPHTISVMSDMDSLLVKRAPSTSPALAVLREMTAQRLSQGFQFVVMRESGSKNVRHPSELLRPGNFSEGTPIVLSTPTQIHSIRYSRQSSTINVKRYITRSSDTVSKEYNCRVWPRNFAGYQDLTASFETPDPHRYNWTYLDSLIAGYEESLHDSLLYWRARFVLVPCEGRAPTMTAASGELLSDEEVRIQGADKLAELFARAQHVPPGKKTERNNVVRFLPTTLDPSSSLHDAQFVGALSALGEELRRPGESSKASRTAKSRSLDELAAELHASKRELKVNDRLWHRVLYQNTVTGADVVTWLCRTYSDIRSRDEAVTVGTRLLAAGYIVHVHHSHGFLDGHYFYRLHHGDEESGKEVATGVNDKPTPKGQPLSMSRTIVIDMDPGSRSEHAELAVLHHDLAHNPDNGFNFQIHWLGATARLIEDLVQGWARIMERYGLRLVEAPIGQIMDASKHNPFEAPLPIKLAVPPPSPESYKPLLSRAWKYTSARSLPEPRDEDEQWLFKNILSRFTTQADELFEMALLRRFGFVLDQEASRRYSGSVSLNYLSRPSHMDYTQFVHRSGVAFVQIKGGSDGFLWLNNRLFTSHMHQSRPLPGKLAPAGPDKVRRNFQQFCADKAALNEFYSKVWSSLEWLAPDNDD</sequence>
<dbReference type="InterPro" id="IPR045838">
    <property type="entry name" value="DEPDC5_CTD"/>
</dbReference>